<feature type="domain" description="Carboxymuconolactone decarboxylase-like" evidence="1">
    <location>
        <begin position="27"/>
        <end position="108"/>
    </location>
</feature>
<dbReference type="GO" id="GO:0051920">
    <property type="term" value="F:peroxiredoxin activity"/>
    <property type="evidence" value="ECO:0007669"/>
    <property type="project" value="InterPro"/>
</dbReference>
<evidence type="ECO:0000313" key="3">
    <source>
        <dbReference type="Proteomes" id="UP000182725"/>
    </source>
</evidence>
<dbReference type="InterPro" id="IPR029032">
    <property type="entry name" value="AhpD-like"/>
</dbReference>
<dbReference type="InterPro" id="IPR003779">
    <property type="entry name" value="CMD-like"/>
</dbReference>
<reference evidence="2 3" key="1">
    <citation type="submission" date="2016-10" db="EMBL/GenBank/DDBJ databases">
        <authorList>
            <person name="de Groot N.N."/>
        </authorList>
    </citation>
    <scope>NUCLEOTIDE SEQUENCE [LARGE SCALE GENOMIC DNA]</scope>
    <source>
        <strain evidence="2 3">DSM 22274</strain>
    </source>
</reference>
<evidence type="ECO:0000259" key="1">
    <source>
        <dbReference type="Pfam" id="PF02627"/>
    </source>
</evidence>
<dbReference type="PANTHER" id="PTHR33570">
    <property type="entry name" value="4-CARBOXYMUCONOLACTONE DECARBOXYLASE FAMILY PROTEIN"/>
    <property type="match status" value="1"/>
</dbReference>
<dbReference type="RefSeq" id="WP_074711040.1">
    <property type="nucleotide sequence ID" value="NZ_FNTV01000001.1"/>
</dbReference>
<name>A0A1H5IH03_9MICC</name>
<dbReference type="EMBL" id="FNTV01000001">
    <property type="protein sequence ID" value="SEE39171.1"/>
    <property type="molecule type" value="Genomic_DNA"/>
</dbReference>
<dbReference type="Pfam" id="PF02627">
    <property type="entry name" value="CMD"/>
    <property type="match status" value="2"/>
</dbReference>
<proteinExistence type="predicted"/>
<sequence length="251" mass="27153">MAPSIEAVKNHSEMFPGHISALEKTDPELIEYFDNFAFDHVLAESNMAPRTRLMVQLAAMIAAQAQSEFRVMVGAALAVGVTPVEIKEIVYQAVPYAGMAKTLDFINASNQILTEKGIKLPLPGQSTTTPETRAQAGLAVQKFIVGPERVESLNAGAPADQQHFQQFLAANCFGDHYTRNGIDVPTRELLTFAMLVSLGGCEPQVAGHVTANLRVGNTRAMLIDTLTALLPYIGYPRTLNGLRMVNEGTTP</sequence>
<dbReference type="SUPFAM" id="SSF69118">
    <property type="entry name" value="AhpD-like"/>
    <property type="match status" value="1"/>
</dbReference>
<protein>
    <submittedName>
        <fullName evidence="2">4-carboxymuconolactone decarboxylase</fullName>
    </submittedName>
</protein>
<dbReference type="Gene3D" id="1.20.1290.10">
    <property type="entry name" value="AhpD-like"/>
    <property type="match status" value="1"/>
</dbReference>
<dbReference type="InterPro" id="IPR052512">
    <property type="entry name" value="4CMD/NDH-1_regulator"/>
</dbReference>
<evidence type="ECO:0000313" key="2">
    <source>
        <dbReference type="EMBL" id="SEE39171.1"/>
    </source>
</evidence>
<organism evidence="2 3">
    <name type="scientific">Arthrobacter alpinus</name>
    <dbReference type="NCBI Taxonomy" id="656366"/>
    <lineage>
        <taxon>Bacteria</taxon>
        <taxon>Bacillati</taxon>
        <taxon>Actinomycetota</taxon>
        <taxon>Actinomycetes</taxon>
        <taxon>Micrococcales</taxon>
        <taxon>Micrococcaceae</taxon>
        <taxon>Arthrobacter</taxon>
    </lineage>
</organism>
<gene>
    <name evidence="2" type="ORF">SAMN04489740_1298</name>
</gene>
<dbReference type="PANTHER" id="PTHR33570:SF2">
    <property type="entry name" value="CARBOXYMUCONOLACTONE DECARBOXYLASE-LIKE DOMAIN-CONTAINING PROTEIN"/>
    <property type="match status" value="1"/>
</dbReference>
<dbReference type="Proteomes" id="UP000182725">
    <property type="component" value="Unassembled WGS sequence"/>
</dbReference>
<accession>A0A1H5IH03</accession>
<dbReference type="AlphaFoldDB" id="A0A1H5IH03"/>
<feature type="domain" description="Carboxymuconolactone decarboxylase-like" evidence="1">
    <location>
        <begin position="163"/>
        <end position="246"/>
    </location>
</feature>